<dbReference type="AlphaFoldDB" id="A0AAD5R3Z9"/>
<protein>
    <submittedName>
        <fullName evidence="1">Uncharacterized protein</fullName>
    </submittedName>
</protein>
<evidence type="ECO:0000313" key="1">
    <source>
        <dbReference type="EMBL" id="KAJ1369054.1"/>
    </source>
</evidence>
<dbReference type="EMBL" id="JAHQIW010006393">
    <property type="protein sequence ID" value="KAJ1369054.1"/>
    <property type="molecule type" value="Genomic_DNA"/>
</dbReference>
<organism evidence="1 2">
    <name type="scientific">Parelaphostrongylus tenuis</name>
    <name type="common">Meningeal worm</name>
    <dbReference type="NCBI Taxonomy" id="148309"/>
    <lineage>
        <taxon>Eukaryota</taxon>
        <taxon>Metazoa</taxon>
        <taxon>Ecdysozoa</taxon>
        <taxon>Nematoda</taxon>
        <taxon>Chromadorea</taxon>
        <taxon>Rhabditida</taxon>
        <taxon>Rhabditina</taxon>
        <taxon>Rhabditomorpha</taxon>
        <taxon>Strongyloidea</taxon>
        <taxon>Metastrongylidae</taxon>
        <taxon>Parelaphostrongylus</taxon>
    </lineage>
</organism>
<sequence>MDHSNETNEEILAYVERCKVATVGHRSGHCRSRDLRLDFFFYVDDDIWSWTFK</sequence>
<dbReference type="Proteomes" id="UP001196413">
    <property type="component" value="Unassembled WGS sequence"/>
</dbReference>
<accession>A0AAD5R3Z9</accession>
<evidence type="ECO:0000313" key="2">
    <source>
        <dbReference type="Proteomes" id="UP001196413"/>
    </source>
</evidence>
<reference evidence="1" key="1">
    <citation type="submission" date="2021-06" db="EMBL/GenBank/DDBJ databases">
        <title>Parelaphostrongylus tenuis whole genome reference sequence.</title>
        <authorList>
            <person name="Garwood T.J."/>
            <person name="Larsen P.A."/>
            <person name="Fountain-Jones N.M."/>
            <person name="Garbe J.R."/>
            <person name="Macchietto M.G."/>
            <person name="Kania S.A."/>
            <person name="Gerhold R.W."/>
            <person name="Richards J.E."/>
            <person name="Wolf T.M."/>
        </authorList>
    </citation>
    <scope>NUCLEOTIDE SEQUENCE</scope>
    <source>
        <strain evidence="1">MNPRO001-30</strain>
        <tissue evidence="1">Meninges</tissue>
    </source>
</reference>
<proteinExistence type="predicted"/>
<gene>
    <name evidence="1" type="ORF">KIN20_030436</name>
</gene>
<keyword evidence="2" id="KW-1185">Reference proteome</keyword>
<name>A0AAD5R3Z9_PARTN</name>
<comment type="caution">
    <text evidence="1">The sequence shown here is derived from an EMBL/GenBank/DDBJ whole genome shotgun (WGS) entry which is preliminary data.</text>
</comment>